<dbReference type="GO" id="GO:0048038">
    <property type="term" value="F:quinone binding"/>
    <property type="evidence" value="ECO:0007669"/>
    <property type="project" value="UniProtKB-KW"/>
</dbReference>
<dbReference type="GO" id="GO:0016491">
    <property type="term" value="F:oxidoreductase activity"/>
    <property type="evidence" value="ECO:0007669"/>
    <property type="project" value="UniProtKB-KW"/>
</dbReference>
<keyword evidence="5 10" id="KW-1133">Transmembrane helix</keyword>
<feature type="transmembrane region" description="Helical" evidence="10">
    <location>
        <begin position="226"/>
        <end position="244"/>
    </location>
</feature>
<dbReference type="SMART" id="SM00756">
    <property type="entry name" value="VKc"/>
    <property type="match status" value="1"/>
</dbReference>
<feature type="domain" description="Vitamin K epoxide reductase" evidence="11">
    <location>
        <begin position="32"/>
        <end position="167"/>
    </location>
</feature>
<keyword evidence="4" id="KW-0874">Quinone</keyword>
<dbReference type="InterPro" id="IPR038354">
    <property type="entry name" value="VKOR_sf"/>
</dbReference>
<evidence type="ECO:0000256" key="10">
    <source>
        <dbReference type="SAM" id="Phobius"/>
    </source>
</evidence>
<dbReference type="InterPro" id="IPR012932">
    <property type="entry name" value="VKOR"/>
</dbReference>
<comment type="caution">
    <text evidence="12">The sequence shown here is derived from an EMBL/GenBank/DDBJ whole genome shotgun (WGS) entry which is preliminary data.</text>
</comment>
<feature type="transmembrane region" description="Helical" evidence="10">
    <location>
        <begin position="35"/>
        <end position="55"/>
    </location>
</feature>
<comment type="subcellular location">
    <subcellularLocation>
        <location evidence="1">Membrane</location>
        <topology evidence="1">Multi-pass membrane protein</topology>
    </subcellularLocation>
</comment>
<dbReference type="Pfam" id="PF07884">
    <property type="entry name" value="VKOR"/>
    <property type="match status" value="1"/>
</dbReference>
<feature type="transmembrane region" description="Helical" evidence="10">
    <location>
        <begin position="89"/>
        <end position="112"/>
    </location>
</feature>
<feature type="transmembrane region" description="Helical" evidence="10">
    <location>
        <begin position="9"/>
        <end position="29"/>
    </location>
</feature>
<evidence type="ECO:0000256" key="8">
    <source>
        <dbReference type="ARBA" id="ARBA00023157"/>
    </source>
</evidence>
<sequence>MKLYISHEIFLWFGLLLFGIAGFFLTVLFPQPAGFYAFVAVAALGGFGVSVYVWYTKSRGKQLICPSGGDCNAVVQSKYSKFFSIKLEYLGMLYFAAVFLSYSIILLTPQFFAETFRVAVMLLTATASLFSIYLLSVQAFLLKKWCIWCVLASMFSLTIFFIALISAEGAAAFLGRMENMLEMLKFAGFALGMGGATSAMFLFMRFLRDSDIDEKELETIKDVSELIFVGLALTVMSQFALYVANPAEFMESSLFLVEMLALFLAAFAAAVFMIIYAPFLVFVPFEKIPKEDRRAGFVALRRPSFVLGALALSSWYFAFATNFIPEYGLLALLFAYGAVLALSVAASFLWESQYRGGPAAK</sequence>
<feature type="transmembrane region" description="Helical" evidence="10">
    <location>
        <begin position="259"/>
        <end position="283"/>
    </location>
</feature>
<evidence type="ECO:0000256" key="6">
    <source>
        <dbReference type="ARBA" id="ARBA00023002"/>
    </source>
</evidence>
<dbReference type="PANTHER" id="PTHR34573:SF1">
    <property type="entry name" value="VITAMIN K EPOXIDE REDUCTASE DOMAIN-CONTAINING PROTEIN"/>
    <property type="match status" value="1"/>
</dbReference>
<evidence type="ECO:0000256" key="7">
    <source>
        <dbReference type="ARBA" id="ARBA00023136"/>
    </source>
</evidence>
<evidence type="ECO:0000259" key="11">
    <source>
        <dbReference type="SMART" id="SM00756"/>
    </source>
</evidence>
<dbReference type="Gene3D" id="1.20.1440.130">
    <property type="entry name" value="VKOR domain"/>
    <property type="match status" value="1"/>
</dbReference>
<evidence type="ECO:0000313" key="12">
    <source>
        <dbReference type="EMBL" id="KKU93328.1"/>
    </source>
</evidence>
<feature type="transmembrane region" description="Helical" evidence="10">
    <location>
        <begin position="118"/>
        <end position="136"/>
    </location>
</feature>
<dbReference type="EMBL" id="LCPH01000002">
    <property type="protein sequence ID" value="KKU93328.1"/>
    <property type="molecule type" value="Genomic_DNA"/>
</dbReference>
<evidence type="ECO:0000256" key="1">
    <source>
        <dbReference type="ARBA" id="ARBA00004141"/>
    </source>
</evidence>
<evidence type="ECO:0000313" key="13">
    <source>
        <dbReference type="Proteomes" id="UP000034462"/>
    </source>
</evidence>
<dbReference type="Proteomes" id="UP000034462">
    <property type="component" value="Unassembled WGS sequence"/>
</dbReference>
<keyword evidence="8" id="KW-1015">Disulfide bond</keyword>
<keyword evidence="6" id="KW-0560">Oxidoreductase</keyword>
<protein>
    <submittedName>
        <fullName evidence="12">Vitamin K epoxide reductase</fullName>
    </submittedName>
</protein>
<dbReference type="InterPro" id="IPR044698">
    <property type="entry name" value="VKOR/LTO1"/>
</dbReference>
<dbReference type="GO" id="GO:0016020">
    <property type="term" value="C:membrane"/>
    <property type="evidence" value="ECO:0007669"/>
    <property type="project" value="UniProtKB-SubCell"/>
</dbReference>
<evidence type="ECO:0000256" key="5">
    <source>
        <dbReference type="ARBA" id="ARBA00022989"/>
    </source>
</evidence>
<evidence type="ECO:0000256" key="3">
    <source>
        <dbReference type="ARBA" id="ARBA00022692"/>
    </source>
</evidence>
<feature type="transmembrane region" description="Helical" evidence="10">
    <location>
        <begin position="145"/>
        <end position="166"/>
    </location>
</feature>
<accession>A0A837IPX2</accession>
<organism evidence="12 13">
    <name type="scientific">Candidatus Yanofskybacteria bacterium GW2011_GWC1_48_11</name>
    <dbReference type="NCBI Taxonomy" id="1619027"/>
    <lineage>
        <taxon>Bacteria</taxon>
        <taxon>Candidatus Yanofskyibacteriota</taxon>
    </lineage>
</organism>
<evidence type="ECO:0000256" key="2">
    <source>
        <dbReference type="ARBA" id="ARBA00006214"/>
    </source>
</evidence>
<name>A0A837IPX2_9BACT</name>
<gene>
    <name evidence="12" type="ORF">UY25_C0002G0052</name>
</gene>
<feature type="transmembrane region" description="Helical" evidence="10">
    <location>
        <begin position="304"/>
        <end position="324"/>
    </location>
</feature>
<keyword evidence="7 10" id="KW-0472">Membrane</keyword>
<dbReference type="AlphaFoldDB" id="A0A837IPX2"/>
<proteinExistence type="inferred from homology"/>
<dbReference type="CDD" id="cd12916">
    <property type="entry name" value="VKOR_1"/>
    <property type="match status" value="1"/>
</dbReference>
<evidence type="ECO:0000256" key="9">
    <source>
        <dbReference type="ARBA" id="ARBA00023284"/>
    </source>
</evidence>
<feature type="transmembrane region" description="Helical" evidence="10">
    <location>
        <begin position="186"/>
        <end position="206"/>
    </location>
</feature>
<reference evidence="12 13" key="1">
    <citation type="journal article" date="2015" name="Nature">
        <title>rRNA introns, odd ribosomes, and small enigmatic genomes across a large radiation of phyla.</title>
        <authorList>
            <person name="Brown C.T."/>
            <person name="Hug L.A."/>
            <person name="Thomas B.C."/>
            <person name="Sharon I."/>
            <person name="Castelle C.J."/>
            <person name="Singh A."/>
            <person name="Wilkins M.J."/>
            <person name="Williams K.H."/>
            <person name="Banfield J.F."/>
        </authorList>
    </citation>
    <scope>NUCLEOTIDE SEQUENCE [LARGE SCALE GENOMIC DNA]</scope>
</reference>
<evidence type="ECO:0000256" key="4">
    <source>
        <dbReference type="ARBA" id="ARBA00022719"/>
    </source>
</evidence>
<keyword evidence="9" id="KW-0676">Redox-active center</keyword>
<feature type="transmembrane region" description="Helical" evidence="10">
    <location>
        <begin position="330"/>
        <end position="350"/>
    </location>
</feature>
<dbReference type="PANTHER" id="PTHR34573">
    <property type="entry name" value="VKC DOMAIN-CONTAINING PROTEIN"/>
    <property type="match status" value="1"/>
</dbReference>
<comment type="similarity">
    <text evidence="2">Belongs to the VKOR family.</text>
</comment>
<keyword evidence="3 10" id="KW-0812">Transmembrane</keyword>